<comment type="caution">
    <text evidence="2">The sequence shown here is derived from an EMBL/GenBank/DDBJ whole genome shotgun (WGS) entry which is preliminary data.</text>
</comment>
<protein>
    <recommendedName>
        <fullName evidence="4">Cytotoxin</fullName>
    </recommendedName>
</protein>
<sequence>MHQLIVSTPVADLIRTMHPHLKQKVRAALDILLADQQAGKPLRDELAGLWSYRIGTFRIIYRIGEDLEIVAIGPRRVIYEETLRLVKRPPRS</sequence>
<keyword evidence="1" id="KW-1277">Toxin-antitoxin system</keyword>
<dbReference type="EMBL" id="MNZT01000047">
    <property type="protein sequence ID" value="OIP97782.1"/>
    <property type="molecule type" value="Genomic_DNA"/>
</dbReference>
<name>A0A1J5IZS9_9BACT</name>
<gene>
    <name evidence="2" type="ORF">AUK40_02485</name>
</gene>
<evidence type="ECO:0000256" key="1">
    <source>
        <dbReference type="ARBA" id="ARBA00022649"/>
    </source>
</evidence>
<dbReference type="Proteomes" id="UP000183245">
    <property type="component" value="Unassembled WGS sequence"/>
</dbReference>
<dbReference type="Pfam" id="PF05016">
    <property type="entry name" value="ParE_toxin"/>
    <property type="match status" value="1"/>
</dbReference>
<reference evidence="2 3" key="1">
    <citation type="journal article" date="2016" name="Environ. Microbiol.">
        <title>Genomic resolution of a cold subsurface aquifer community provides metabolic insights for novel microbes adapted to high CO concentrations.</title>
        <authorList>
            <person name="Probst A.J."/>
            <person name="Castelle C.J."/>
            <person name="Singh A."/>
            <person name="Brown C.T."/>
            <person name="Anantharaman K."/>
            <person name="Sharon I."/>
            <person name="Hug L.A."/>
            <person name="Burstein D."/>
            <person name="Emerson J.B."/>
            <person name="Thomas B.C."/>
            <person name="Banfield J.F."/>
        </authorList>
    </citation>
    <scope>NUCLEOTIDE SEQUENCE [LARGE SCALE GENOMIC DNA]</scope>
    <source>
        <strain evidence="2">CG2_30_54_11</strain>
    </source>
</reference>
<evidence type="ECO:0000313" key="3">
    <source>
        <dbReference type="Proteomes" id="UP000183245"/>
    </source>
</evidence>
<evidence type="ECO:0008006" key="4">
    <source>
        <dbReference type="Google" id="ProtNLM"/>
    </source>
</evidence>
<dbReference type="STRING" id="1817892.AUK40_02485"/>
<dbReference type="AlphaFoldDB" id="A0A1J5IZS9"/>
<dbReference type="SUPFAM" id="SSF143011">
    <property type="entry name" value="RelE-like"/>
    <property type="match status" value="1"/>
</dbReference>
<dbReference type="InterPro" id="IPR007712">
    <property type="entry name" value="RelE/ParE_toxin"/>
</dbReference>
<dbReference type="Gene3D" id="3.30.2310.20">
    <property type="entry name" value="RelE-like"/>
    <property type="match status" value="1"/>
</dbReference>
<proteinExistence type="predicted"/>
<dbReference type="InterPro" id="IPR035093">
    <property type="entry name" value="RelE/ParE_toxin_dom_sf"/>
</dbReference>
<evidence type="ECO:0000313" key="2">
    <source>
        <dbReference type="EMBL" id="OIP97782.1"/>
    </source>
</evidence>
<organism evidence="2 3">
    <name type="scientific">Candidatus Wirthbacteria bacterium CG2_30_54_11</name>
    <dbReference type="NCBI Taxonomy" id="1817892"/>
    <lineage>
        <taxon>Bacteria</taxon>
        <taxon>Candidatus Wirthbacteria</taxon>
    </lineage>
</organism>
<accession>A0A1J5IZS9</accession>